<organism evidence="2 3">
    <name type="scientific">Marmota monax</name>
    <name type="common">Woodchuck</name>
    <dbReference type="NCBI Taxonomy" id="9995"/>
    <lineage>
        <taxon>Eukaryota</taxon>
        <taxon>Metazoa</taxon>
        <taxon>Chordata</taxon>
        <taxon>Craniata</taxon>
        <taxon>Vertebrata</taxon>
        <taxon>Euteleostomi</taxon>
        <taxon>Mammalia</taxon>
        <taxon>Eutheria</taxon>
        <taxon>Euarchontoglires</taxon>
        <taxon>Glires</taxon>
        <taxon>Rodentia</taxon>
        <taxon>Sciuromorpha</taxon>
        <taxon>Sciuridae</taxon>
        <taxon>Xerinae</taxon>
        <taxon>Marmotini</taxon>
        <taxon>Marmota</taxon>
    </lineage>
</organism>
<evidence type="ECO:0000313" key="2">
    <source>
        <dbReference type="EMBL" id="VTJ75443.1"/>
    </source>
</evidence>
<accession>A0A5E4C0M6</accession>
<keyword evidence="3" id="KW-1185">Reference proteome</keyword>
<sequence>AAVMVLGIRKHCTPPHPRDLRLLLPIPACLECIAFHLVILSTIFSTATFCQM</sequence>
<feature type="non-terminal residue" evidence="2">
    <location>
        <position position="1"/>
    </location>
</feature>
<dbReference type="Proteomes" id="UP000335636">
    <property type="component" value="Unassembled WGS sequence"/>
</dbReference>
<evidence type="ECO:0000256" key="1">
    <source>
        <dbReference type="SAM" id="Phobius"/>
    </source>
</evidence>
<evidence type="ECO:0000313" key="3">
    <source>
        <dbReference type="Proteomes" id="UP000335636"/>
    </source>
</evidence>
<feature type="non-terminal residue" evidence="2">
    <location>
        <position position="52"/>
    </location>
</feature>
<dbReference type="AlphaFoldDB" id="A0A5E4C0M6"/>
<dbReference type="EMBL" id="CABDUW010000803">
    <property type="protein sequence ID" value="VTJ75443.1"/>
    <property type="molecule type" value="Genomic_DNA"/>
</dbReference>
<feature type="transmembrane region" description="Helical" evidence="1">
    <location>
        <begin position="24"/>
        <end position="50"/>
    </location>
</feature>
<gene>
    <name evidence="2" type="ORF">MONAX_5E027164</name>
</gene>
<protein>
    <submittedName>
        <fullName evidence="2">Uncharacterized protein</fullName>
    </submittedName>
</protein>
<name>A0A5E4C0M6_MARMO</name>
<comment type="caution">
    <text evidence="2">The sequence shown here is derived from an EMBL/GenBank/DDBJ whole genome shotgun (WGS) entry which is preliminary data.</text>
</comment>
<keyword evidence="1" id="KW-0812">Transmembrane</keyword>
<proteinExistence type="predicted"/>
<keyword evidence="1" id="KW-1133">Transmembrane helix</keyword>
<reference evidence="2" key="1">
    <citation type="submission" date="2019-04" db="EMBL/GenBank/DDBJ databases">
        <authorList>
            <person name="Alioto T."/>
            <person name="Alioto T."/>
        </authorList>
    </citation>
    <scope>NUCLEOTIDE SEQUENCE [LARGE SCALE GENOMIC DNA]</scope>
</reference>
<keyword evidence="1" id="KW-0472">Membrane</keyword>